<dbReference type="RefSeq" id="WP_318354567.1">
    <property type="nucleotide sequence ID" value="NZ_JAWQEV010000005.1"/>
</dbReference>
<protein>
    <submittedName>
        <fullName evidence="2">Oxygenase MpaB family protein</fullName>
        <ecNumber evidence="2">1.-.-.-</ecNumber>
    </submittedName>
</protein>
<organism evidence="2 3">
    <name type="scientific">Microbacterium arthrosphaerae</name>
    <dbReference type="NCBI Taxonomy" id="792652"/>
    <lineage>
        <taxon>Bacteria</taxon>
        <taxon>Bacillati</taxon>
        <taxon>Actinomycetota</taxon>
        <taxon>Actinomycetes</taxon>
        <taxon>Micrococcales</taxon>
        <taxon>Microbacteriaceae</taxon>
        <taxon>Microbacterium</taxon>
    </lineage>
</organism>
<dbReference type="EC" id="1.-.-.-" evidence="2"/>
<name>A0ABU4H404_9MICO</name>
<dbReference type="PANTHER" id="PTHR36124:SF1">
    <property type="entry name" value="ER-BOUND OXYGENASE MPAB_MPAB'_RUBBER OXYGENASE CATALYTIC DOMAIN-CONTAINING PROTEIN"/>
    <property type="match status" value="1"/>
</dbReference>
<proteinExistence type="predicted"/>
<keyword evidence="3" id="KW-1185">Reference proteome</keyword>
<evidence type="ECO:0000313" key="3">
    <source>
        <dbReference type="Proteomes" id="UP001283109"/>
    </source>
</evidence>
<sequence length="292" mass="33311">MHDRSSALDPETHFVEIYRRLGTYDFPWDLNQALSFALFRTYAVPSIGRLLDETGEFARATQKRYDDTSLLLEVPLLDGFDSPRGRAAIRRINQMHRMYDISNDDMRYVLSTFVVVPARWVHAFGWRPLTPDELLASVRYYQTLGRHMGIKDIPATYAGFAELMDAYEREHFAYDPASARVADRTLALLISFYPRFLAPVIEVFSRSLMDPPLLRAFGYREPGRVARRLSAGALRLRARAVAVLPKRRTPLYVHDLPRIRSYPDGFDIERMGTFAPGCPVPHGKPGDAASVD</sequence>
<dbReference type="Proteomes" id="UP001283109">
    <property type="component" value="Unassembled WGS sequence"/>
</dbReference>
<dbReference type="InterPro" id="IPR018713">
    <property type="entry name" value="MPAB/Lcp_cat_dom"/>
</dbReference>
<keyword evidence="2" id="KW-0560">Oxidoreductase</keyword>
<dbReference type="InterPro" id="IPR046366">
    <property type="entry name" value="MPAB"/>
</dbReference>
<dbReference type="PANTHER" id="PTHR36124">
    <property type="match status" value="1"/>
</dbReference>
<dbReference type="EMBL" id="JAWQEV010000005">
    <property type="protein sequence ID" value="MDW4574066.1"/>
    <property type="molecule type" value="Genomic_DNA"/>
</dbReference>
<comment type="caution">
    <text evidence="2">The sequence shown here is derived from an EMBL/GenBank/DDBJ whole genome shotgun (WGS) entry which is preliminary data.</text>
</comment>
<evidence type="ECO:0000313" key="2">
    <source>
        <dbReference type="EMBL" id="MDW4574066.1"/>
    </source>
</evidence>
<dbReference type="Pfam" id="PF09995">
    <property type="entry name" value="MPAB_Lcp_cat"/>
    <property type="match status" value="1"/>
</dbReference>
<feature type="domain" description="ER-bound oxygenase mpaB/mpaB'/Rubber oxygenase catalytic" evidence="1">
    <location>
        <begin position="43"/>
        <end position="236"/>
    </location>
</feature>
<dbReference type="GO" id="GO:0016491">
    <property type="term" value="F:oxidoreductase activity"/>
    <property type="evidence" value="ECO:0007669"/>
    <property type="project" value="UniProtKB-KW"/>
</dbReference>
<gene>
    <name evidence="2" type="ORF">R8Z58_14895</name>
</gene>
<accession>A0ABU4H404</accession>
<reference evidence="2 3" key="1">
    <citation type="submission" date="2023-11" db="EMBL/GenBank/DDBJ databases">
        <title>Draft genome sequence of Microbacterium arthrosphaerae JCM 30492.</title>
        <authorList>
            <person name="Zhang G."/>
            <person name="Ding Y."/>
        </authorList>
    </citation>
    <scope>NUCLEOTIDE SEQUENCE [LARGE SCALE GENOMIC DNA]</scope>
    <source>
        <strain evidence="2 3">JCM 30492</strain>
    </source>
</reference>
<evidence type="ECO:0000259" key="1">
    <source>
        <dbReference type="Pfam" id="PF09995"/>
    </source>
</evidence>